<proteinExistence type="predicted"/>
<sequence>KDNFKKSCDQKHILKESLNANQKKIAPSLQNQVQNIIQENKLVASLQNEVQEETRPEQSSRSDKDDDIKIKQSNIQSNLIKEKYFKANKNVPNDNIQFEKI</sequence>
<feature type="compositionally biased region" description="Basic and acidic residues" evidence="1">
    <location>
        <begin position="52"/>
        <end position="70"/>
    </location>
</feature>
<feature type="region of interest" description="Disordered" evidence="1">
    <location>
        <begin position="47"/>
        <end position="70"/>
    </location>
</feature>
<reference evidence="2 3" key="1">
    <citation type="submission" date="2021-06" db="EMBL/GenBank/DDBJ databases">
        <authorList>
            <person name="Kallberg Y."/>
            <person name="Tangrot J."/>
            <person name="Rosling A."/>
        </authorList>
    </citation>
    <scope>NUCLEOTIDE SEQUENCE [LARGE SCALE GENOMIC DNA]</scope>
    <source>
        <strain evidence="2 3">120-4 pot B 10/14</strain>
    </source>
</reference>
<evidence type="ECO:0000256" key="1">
    <source>
        <dbReference type="SAM" id="MobiDB-lite"/>
    </source>
</evidence>
<protein>
    <submittedName>
        <fullName evidence="2">16555_t:CDS:1</fullName>
    </submittedName>
</protein>
<name>A0ABN7WNP1_GIGMA</name>
<gene>
    <name evidence="2" type="ORF">GMARGA_LOCUS33168</name>
</gene>
<keyword evidence="3" id="KW-1185">Reference proteome</keyword>
<organism evidence="2 3">
    <name type="scientific">Gigaspora margarita</name>
    <dbReference type="NCBI Taxonomy" id="4874"/>
    <lineage>
        <taxon>Eukaryota</taxon>
        <taxon>Fungi</taxon>
        <taxon>Fungi incertae sedis</taxon>
        <taxon>Mucoromycota</taxon>
        <taxon>Glomeromycotina</taxon>
        <taxon>Glomeromycetes</taxon>
        <taxon>Diversisporales</taxon>
        <taxon>Gigasporaceae</taxon>
        <taxon>Gigaspora</taxon>
    </lineage>
</organism>
<feature type="non-terminal residue" evidence="2">
    <location>
        <position position="1"/>
    </location>
</feature>
<dbReference type="EMBL" id="CAJVQB010054228">
    <property type="protein sequence ID" value="CAG8836715.1"/>
    <property type="molecule type" value="Genomic_DNA"/>
</dbReference>
<accession>A0ABN7WNP1</accession>
<evidence type="ECO:0000313" key="3">
    <source>
        <dbReference type="Proteomes" id="UP000789901"/>
    </source>
</evidence>
<comment type="caution">
    <text evidence="2">The sequence shown here is derived from an EMBL/GenBank/DDBJ whole genome shotgun (WGS) entry which is preliminary data.</text>
</comment>
<evidence type="ECO:0000313" key="2">
    <source>
        <dbReference type="EMBL" id="CAG8836715.1"/>
    </source>
</evidence>
<dbReference type="Proteomes" id="UP000789901">
    <property type="component" value="Unassembled WGS sequence"/>
</dbReference>
<feature type="non-terminal residue" evidence="2">
    <location>
        <position position="101"/>
    </location>
</feature>